<gene>
    <name evidence="1" type="ORF">KCX74_12955</name>
</gene>
<accession>A0A941IDA9</accession>
<evidence type="ECO:0000313" key="1">
    <source>
        <dbReference type="EMBL" id="MBR7796950.1"/>
    </source>
</evidence>
<name>A0A941IDA9_9BACI</name>
<proteinExistence type="predicted"/>
<dbReference type="EMBL" id="JAGSOT010000038">
    <property type="protein sequence ID" value="MBR7796950.1"/>
    <property type="molecule type" value="Genomic_DNA"/>
</dbReference>
<organism evidence="1 2">
    <name type="scientific">Virgibacillus salarius</name>
    <dbReference type="NCBI Taxonomy" id="447199"/>
    <lineage>
        <taxon>Bacteria</taxon>
        <taxon>Bacillati</taxon>
        <taxon>Bacillota</taxon>
        <taxon>Bacilli</taxon>
        <taxon>Bacillales</taxon>
        <taxon>Bacillaceae</taxon>
        <taxon>Virgibacillus</taxon>
    </lineage>
</organism>
<protein>
    <submittedName>
        <fullName evidence="1">Uncharacterized protein</fullName>
    </submittedName>
</protein>
<dbReference type="AlphaFoldDB" id="A0A941IDA9"/>
<keyword evidence="2" id="KW-1185">Reference proteome</keyword>
<dbReference type="RefSeq" id="WP_166530558.1">
    <property type="nucleotide sequence ID" value="NZ_BAAACY010000171.1"/>
</dbReference>
<reference evidence="1" key="1">
    <citation type="submission" date="2021-04" db="EMBL/GenBank/DDBJ databases">
        <title>Isolation and polyphasic classification of algal microorganism.</title>
        <authorList>
            <person name="Wang S."/>
        </authorList>
    </citation>
    <scope>NUCLEOTIDE SEQUENCE</scope>
    <source>
        <strain evidence="1">720a</strain>
    </source>
</reference>
<sequence>MDIKDFYLKEQVYDLDDLIKNPNAYIGGFNTESLVTLMKANRKKYIESGILLIEGGIAFTSSYKEIGQLPIFDDLPSLYGYYLNAMEEYLEEGIAAFYYPSQPIGVKLEKYEAVKQD</sequence>
<dbReference type="Proteomes" id="UP000675284">
    <property type="component" value="Unassembled WGS sequence"/>
</dbReference>
<evidence type="ECO:0000313" key="2">
    <source>
        <dbReference type="Proteomes" id="UP000675284"/>
    </source>
</evidence>
<comment type="caution">
    <text evidence="1">The sequence shown here is derived from an EMBL/GenBank/DDBJ whole genome shotgun (WGS) entry which is preliminary data.</text>
</comment>